<feature type="domain" description="DUF5648" evidence="4">
    <location>
        <begin position="407"/>
        <end position="530"/>
    </location>
</feature>
<sequence length="532" mass="59585" precursor="true">MKKTIRTISIAMLGTMLFSTASPVLANTSQTAINQAEAEVLTAQEAVRKAEDSVITATNNLASAEVRYDTAKSNLSKAQNDLSSYPIFTLTEEYINTLKSYKTSYDNALKSQLAGMADSLIALNQYTPNPNDNYVVDLNNLSNDHKLELSFFAQTVENQIRTQFGLPETLVTQSAINFSSDISRAYLDSRYPTYNKHYATAINSISKTWGLYSIDSEVNQFYESKSSYFNRYPITMSGLKHVIYDTYVGFLFPKDEWLHHALSVTGLYDNGSTSYLALSFSGYDNLLNVHKISVRSNLILPGSNFDTVAFQNQNTDELLVSKVSEAQTEFGSVQVIYKTRLTEKSTADATLSRAKAALAEAQKSLDDLKKEQGSSSSSSTNKQKPSSSASYVGATTVGKKDDSLLAVYRMYNPGLKVHLYTTDSIEYDILATRGWQQEGESWKTTKSGVPVYRMYNPGLKVHLYTKDVNEYQILSTHGWQKEGISYRSEGTVKIYRMYNPDLKKHLYTKDANEYKVLATRGWNQEGVAWNSK</sequence>
<dbReference type="InterPro" id="IPR027607">
    <property type="entry name" value="Surf_Exclu_SEC10/PgrA"/>
</dbReference>
<protein>
    <submittedName>
        <fullName evidence="5">LPXTG cell wall surface protein</fullName>
    </submittedName>
</protein>
<proteinExistence type="predicted"/>
<keyword evidence="6" id="KW-1185">Reference proteome</keyword>
<evidence type="ECO:0000256" key="1">
    <source>
        <dbReference type="SAM" id="Coils"/>
    </source>
</evidence>
<evidence type="ECO:0000313" key="5">
    <source>
        <dbReference type="EMBL" id="CQR24249.1"/>
    </source>
</evidence>
<organism evidence="5 6">
    <name type="scientific">Streptococcus varani</name>
    <dbReference type="NCBI Taxonomy" id="1608583"/>
    <lineage>
        <taxon>Bacteria</taxon>
        <taxon>Bacillati</taxon>
        <taxon>Bacillota</taxon>
        <taxon>Bacilli</taxon>
        <taxon>Lactobacillales</taxon>
        <taxon>Streptococcaceae</taxon>
        <taxon>Streptococcus</taxon>
    </lineage>
</organism>
<feature type="compositionally biased region" description="Low complexity" evidence="2">
    <location>
        <begin position="374"/>
        <end position="390"/>
    </location>
</feature>
<dbReference type="Gene3D" id="1.20.120.330">
    <property type="entry name" value="Nucleotidyltransferases domain 2"/>
    <property type="match status" value="1"/>
</dbReference>
<evidence type="ECO:0000256" key="3">
    <source>
        <dbReference type="SAM" id="SignalP"/>
    </source>
</evidence>
<feature type="coiled-coil region" evidence="1">
    <location>
        <begin position="33"/>
        <end position="81"/>
    </location>
</feature>
<feature type="region of interest" description="Disordered" evidence="2">
    <location>
        <begin position="367"/>
        <end position="393"/>
    </location>
</feature>
<feature type="signal peptide" evidence="3">
    <location>
        <begin position="1"/>
        <end position="26"/>
    </location>
</feature>
<evidence type="ECO:0000313" key="6">
    <source>
        <dbReference type="Proteomes" id="UP000198604"/>
    </source>
</evidence>
<keyword evidence="3" id="KW-0732">Signal</keyword>
<dbReference type="Proteomes" id="UP000198604">
    <property type="component" value="Unassembled WGS sequence"/>
</dbReference>
<evidence type="ECO:0000259" key="4">
    <source>
        <dbReference type="Pfam" id="PF18885"/>
    </source>
</evidence>
<keyword evidence="1" id="KW-0175">Coiled coil</keyword>
<dbReference type="InterPro" id="IPR043708">
    <property type="entry name" value="DUF5648"/>
</dbReference>
<gene>
    <name evidence="5" type="ORF">BN1356_00610</name>
</gene>
<reference evidence="6" key="1">
    <citation type="submission" date="2015-03" db="EMBL/GenBank/DDBJ databases">
        <authorList>
            <person name="Urmite Genomes"/>
        </authorList>
    </citation>
    <scope>NUCLEOTIDE SEQUENCE [LARGE SCALE GENOMIC DNA]</scope>
    <source>
        <strain evidence="6">FF10</strain>
    </source>
</reference>
<dbReference type="EMBL" id="CTEN01000001">
    <property type="protein sequence ID" value="CQR24249.1"/>
    <property type="molecule type" value="Genomic_DNA"/>
</dbReference>
<accession>A0A0E4H3Q0</accession>
<evidence type="ECO:0000256" key="2">
    <source>
        <dbReference type="SAM" id="MobiDB-lite"/>
    </source>
</evidence>
<dbReference type="AlphaFoldDB" id="A0A0E4H3Q0"/>
<dbReference type="NCBIfam" id="TIGR04320">
    <property type="entry name" value="Surf_Exclu_PgrA"/>
    <property type="match status" value="1"/>
</dbReference>
<feature type="chain" id="PRO_5002420547" evidence="3">
    <location>
        <begin position="27"/>
        <end position="532"/>
    </location>
</feature>
<name>A0A0E4H3Q0_9STRE</name>
<dbReference type="Pfam" id="PF18885">
    <property type="entry name" value="DUF5648"/>
    <property type="match status" value="1"/>
</dbReference>
<dbReference type="STRING" id="1608583.BN1356_00610"/>